<accession>A0ACB8X620</accession>
<dbReference type="Proteomes" id="UP000831701">
    <property type="component" value="Chromosome 2"/>
</dbReference>
<dbReference type="EMBL" id="CM041532">
    <property type="protein sequence ID" value="KAI3375558.1"/>
    <property type="molecule type" value="Genomic_DNA"/>
</dbReference>
<gene>
    <name evidence="1" type="ORF">L3Q82_003894</name>
</gene>
<organism evidence="1 2">
    <name type="scientific">Scortum barcoo</name>
    <name type="common">barcoo grunter</name>
    <dbReference type="NCBI Taxonomy" id="214431"/>
    <lineage>
        <taxon>Eukaryota</taxon>
        <taxon>Metazoa</taxon>
        <taxon>Chordata</taxon>
        <taxon>Craniata</taxon>
        <taxon>Vertebrata</taxon>
        <taxon>Euteleostomi</taxon>
        <taxon>Actinopterygii</taxon>
        <taxon>Neopterygii</taxon>
        <taxon>Teleostei</taxon>
        <taxon>Neoteleostei</taxon>
        <taxon>Acanthomorphata</taxon>
        <taxon>Eupercaria</taxon>
        <taxon>Centrarchiformes</taxon>
        <taxon>Terapontoidei</taxon>
        <taxon>Terapontidae</taxon>
        <taxon>Scortum</taxon>
    </lineage>
</organism>
<evidence type="ECO:0000313" key="1">
    <source>
        <dbReference type="EMBL" id="KAI3375558.1"/>
    </source>
</evidence>
<proteinExistence type="predicted"/>
<name>A0ACB8X620_9TELE</name>
<sequence length="463" mass="51584">MSFNSSSFSNSSLHSAAAVCFNFRVSFYIFTAFSTTNILILLPLCILVIHQGIERWRKHAKTSNSDIFTYHIVAMEMVGVVGCGFYCGGAGFNVSVLMKVGVYFFSVTSNGQIFFHILTCVERYLAVVHPVTYLGLNFLKKEGGMVKKLKIVLNIRCIKGKIVVQDMSVNSSSSISFFYFMHNCFTSTVGAFSMTAFTITSILLLLPVYIFVLYLGHQRWQQQRSKMTMSHSDLFTFHMVVIELMSVLGSIFSCCGIFAELPQIIMLGIFLVCINLSGQIFFHTLTCMERYLAVVHPVTYLSLKQANGIRLRNITIICVWLISFGLTGFVYVASQISMLIVSICVISLVLFVTSFCSLSVLCVLVSPGPGERVVDRRKVDQSKLRAFYTILAILGVLLLRFGGYIFAIVAYVSDQLEENAKCGMWTSMIWLSLPSSLVLPLLFLQRAGKLLCCKNNESGQGPA</sequence>
<comment type="caution">
    <text evidence="1">The sequence shown here is derived from an EMBL/GenBank/DDBJ whole genome shotgun (WGS) entry which is preliminary data.</text>
</comment>
<reference evidence="1" key="1">
    <citation type="submission" date="2022-04" db="EMBL/GenBank/DDBJ databases">
        <title>Jade perch genome.</title>
        <authorList>
            <person name="Chao B."/>
        </authorList>
    </citation>
    <scope>NUCLEOTIDE SEQUENCE</scope>
    <source>
        <strain evidence="1">CB-2022</strain>
    </source>
</reference>
<keyword evidence="2" id="KW-1185">Reference proteome</keyword>
<protein>
    <submittedName>
        <fullName evidence="1">Uncharacterized protein</fullName>
    </submittedName>
</protein>
<evidence type="ECO:0000313" key="2">
    <source>
        <dbReference type="Proteomes" id="UP000831701"/>
    </source>
</evidence>